<keyword evidence="9" id="KW-0418">Kinase</keyword>
<organism evidence="19 20">
    <name type="scientific">Desmophyllum pertusum</name>
    <dbReference type="NCBI Taxonomy" id="174260"/>
    <lineage>
        <taxon>Eukaryota</taxon>
        <taxon>Metazoa</taxon>
        <taxon>Cnidaria</taxon>
        <taxon>Anthozoa</taxon>
        <taxon>Hexacorallia</taxon>
        <taxon>Scleractinia</taxon>
        <taxon>Caryophylliina</taxon>
        <taxon>Caryophylliidae</taxon>
        <taxon>Desmophyllum</taxon>
    </lineage>
</organism>
<evidence type="ECO:0000313" key="19">
    <source>
        <dbReference type="EMBL" id="KAJ7389066.1"/>
    </source>
</evidence>
<evidence type="ECO:0000259" key="18">
    <source>
        <dbReference type="PROSITE" id="PS50011"/>
    </source>
</evidence>
<dbReference type="InterPro" id="IPR000719">
    <property type="entry name" value="Prot_kinase_dom"/>
</dbReference>
<evidence type="ECO:0000256" key="5">
    <source>
        <dbReference type="ARBA" id="ARBA00022527"/>
    </source>
</evidence>
<feature type="region of interest" description="Disordered" evidence="16">
    <location>
        <begin position="657"/>
        <end position="683"/>
    </location>
</feature>
<comment type="catalytic activity">
    <reaction evidence="12">
        <text>L-seryl-[protein] + ATP = O-phospho-L-seryl-[protein] + ADP + H(+)</text>
        <dbReference type="Rhea" id="RHEA:17989"/>
        <dbReference type="Rhea" id="RHEA-COMP:9863"/>
        <dbReference type="Rhea" id="RHEA-COMP:11604"/>
        <dbReference type="ChEBI" id="CHEBI:15378"/>
        <dbReference type="ChEBI" id="CHEBI:29999"/>
        <dbReference type="ChEBI" id="CHEBI:30616"/>
        <dbReference type="ChEBI" id="CHEBI:83421"/>
        <dbReference type="ChEBI" id="CHEBI:456216"/>
        <dbReference type="EC" id="2.7.11.25"/>
    </reaction>
</comment>
<feature type="coiled-coil region" evidence="15">
    <location>
        <begin position="390"/>
        <end position="424"/>
    </location>
</feature>
<evidence type="ECO:0000256" key="8">
    <source>
        <dbReference type="ARBA" id="ARBA00022741"/>
    </source>
</evidence>
<dbReference type="PROSITE" id="PS50002">
    <property type="entry name" value="SH3"/>
    <property type="match status" value="1"/>
</dbReference>
<feature type="binding site" evidence="14">
    <location>
        <position position="137"/>
    </location>
    <ligand>
        <name>ATP</name>
        <dbReference type="ChEBI" id="CHEBI:30616"/>
    </ligand>
</feature>
<keyword evidence="15" id="KW-0175">Coiled coil</keyword>
<dbReference type="Proteomes" id="UP001163046">
    <property type="component" value="Unassembled WGS sequence"/>
</dbReference>
<evidence type="ECO:0000256" key="14">
    <source>
        <dbReference type="PROSITE-ProRule" id="PRU10141"/>
    </source>
</evidence>
<dbReference type="PANTHER" id="PTHR44329">
    <property type="entry name" value="SERINE/THREONINE-PROTEIN KINASE TNNI3K-RELATED"/>
    <property type="match status" value="1"/>
</dbReference>
<reference evidence="19" key="1">
    <citation type="submission" date="2023-01" db="EMBL/GenBank/DDBJ databases">
        <title>Genome assembly of the deep-sea coral Lophelia pertusa.</title>
        <authorList>
            <person name="Herrera S."/>
            <person name="Cordes E."/>
        </authorList>
    </citation>
    <scope>NUCLEOTIDE SEQUENCE</scope>
    <source>
        <strain evidence="19">USNM1676648</strain>
        <tissue evidence="19">Polyp</tissue>
    </source>
</reference>
<dbReference type="Pfam" id="PF07714">
    <property type="entry name" value="PK_Tyr_Ser-Thr"/>
    <property type="match status" value="1"/>
</dbReference>
<feature type="domain" description="Protein kinase" evidence="18">
    <location>
        <begin position="110"/>
        <end position="378"/>
    </location>
</feature>
<keyword evidence="10 14" id="KW-0067">ATP-binding</keyword>
<sequence>MQMPSVTRVQSEGNMDTFTGRNSPLTKLLTGEFCTALYDYDAVDDDELTFKGNDRIEILSKDPEVSGDDGWWVGRVEGHMRIGLFPSNYITTAAKRTSLSEPLEIDFDEIDLIDLIGVGAFGKVYRALWKDEEVAVKVARTENYQDRNEIVDDVTKEAKLFSIFRHRNIVDLFGVCLQEPNFCLVLEYARGGALSRALSAHGRTIPPSNLLDWAIQIARGMYYLHNEAPLSIIHRDLKSGNILLLNEIQDGNFENVLKITDFGLAREIVTTTRMSAAGTYAWMAPEVIRTNTFSKASDVWSFGVVLWELLTGKVPYRDIEALAVAYGVAMNSLTLPIPSTCPDFFKELMKDCWQQDPHKRSSFQGILEDLEEISDSSFAQDDQNSFRTLQEGWQTEIEEIFDELKEKEKELSSREDELRQIQMAQEVHAESLKKREEELAQREMLLLGREISMLIQQQKQLKPSPKKRKGHFFKLRFGSGRKISAPTGFQHRFTITSDIFDSNPALTEGISTPTGPPSPAVHQRFRLLSFDDPGGEVPVSPPDKSKKIRTWGPSSVHQRDREKSRRVKAKDRFMTERCNSVPNLGTQVNQTTGVNGKYITADNSPVSTPKSSQKTKSKAHRCEVAVCSVGIMAAAVALGADLGQCAKDLRPDLLRLGSKSDKHKSPKFPTPIRGRKFQPSIVV</sequence>
<evidence type="ECO:0000256" key="10">
    <source>
        <dbReference type="ARBA" id="ARBA00022840"/>
    </source>
</evidence>
<feature type="domain" description="SH3" evidence="17">
    <location>
        <begin position="29"/>
        <end position="95"/>
    </location>
</feature>
<evidence type="ECO:0000256" key="15">
    <source>
        <dbReference type="SAM" id="Coils"/>
    </source>
</evidence>
<evidence type="ECO:0000256" key="7">
    <source>
        <dbReference type="ARBA" id="ARBA00022737"/>
    </source>
</evidence>
<evidence type="ECO:0000256" key="2">
    <source>
        <dbReference type="ARBA" id="ARBA00006529"/>
    </source>
</evidence>
<evidence type="ECO:0000256" key="4">
    <source>
        <dbReference type="ARBA" id="ARBA00022443"/>
    </source>
</evidence>
<comment type="catalytic activity">
    <reaction evidence="11">
        <text>L-threonyl-[protein] + ATP = O-phospho-L-threonyl-[protein] + ADP + H(+)</text>
        <dbReference type="Rhea" id="RHEA:46608"/>
        <dbReference type="Rhea" id="RHEA-COMP:11060"/>
        <dbReference type="Rhea" id="RHEA-COMP:11605"/>
        <dbReference type="ChEBI" id="CHEBI:15378"/>
        <dbReference type="ChEBI" id="CHEBI:30013"/>
        <dbReference type="ChEBI" id="CHEBI:30616"/>
        <dbReference type="ChEBI" id="CHEBI:61977"/>
        <dbReference type="ChEBI" id="CHEBI:456216"/>
        <dbReference type="EC" id="2.7.11.25"/>
    </reaction>
</comment>
<dbReference type="EMBL" id="MU825442">
    <property type="protein sequence ID" value="KAJ7389066.1"/>
    <property type="molecule type" value="Genomic_DNA"/>
</dbReference>
<dbReference type="EC" id="2.7.11.25" evidence="3"/>
<feature type="region of interest" description="Disordered" evidence="16">
    <location>
        <begin position="532"/>
        <end position="568"/>
    </location>
</feature>
<evidence type="ECO:0000256" key="6">
    <source>
        <dbReference type="ARBA" id="ARBA00022679"/>
    </source>
</evidence>
<keyword evidence="6" id="KW-0808">Transferase</keyword>
<dbReference type="PROSITE" id="PS50011">
    <property type="entry name" value="PROTEIN_KINASE_DOM"/>
    <property type="match status" value="1"/>
</dbReference>
<dbReference type="Gene3D" id="1.10.510.10">
    <property type="entry name" value="Transferase(Phosphotransferase) domain 1"/>
    <property type="match status" value="1"/>
</dbReference>
<evidence type="ECO:0000256" key="9">
    <source>
        <dbReference type="ARBA" id="ARBA00022777"/>
    </source>
</evidence>
<evidence type="ECO:0000256" key="3">
    <source>
        <dbReference type="ARBA" id="ARBA00012406"/>
    </source>
</evidence>
<evidence type="ECO:0000259" key="17">
    <source>
        <dbReference type="PROSITE" id="PS50002"/>
    </source>
</evidence>
<dbReference type="CDD" id="cd14061">
    <property type="entry name" value="STKc_MLK"/>
    <property type="match status" value="1"/>
</dbReference>
<dbReference type="Gene3D" id="3.30.200.20">
    <property type="entry name" value="Phosphorylase Kinase, domain 1"/>
    <property type="match status" value="1"/>
</dbReference>
<dbReference type="Pfam" id="PF00018">
    <property type="entry name" value="SH3_1"/>
    <property type="match status" value="1"/>
</dbReference>
<comment type="caution">
    <text evidence="19">The sequence shown here is derived from an EMBL/GenBank/DDBJ whole genome shotgun (WGS) entry which is preliminary data.</text>
</comment>
<dbReference type="InterPro" id="IPR051681">
    <property type="entry name" value="Ser/Thr_Kinases-Pseudokinases"/>
</dbReference>
<dbReference type="GO" id="GO:0005524">
    <property type="term" value="F:ATP binding"/>
    <property type="evidence" value="ECO:0007669"/>
    <property type="project" value="UniProtKB-UniRule"/>
</dbReference>
<dbReference type="SMART" id="SM00326">
    <property type="entry name" value="SH3"/>
    <property type="match status" value="1"/>
</dbReference>
<proteinExistence type="inferred from homology"/>
<gene>
    <name evidence="19" type="ORF">OS493_033926</name>
</gene>
<dbReference type="PROSITE" id="PS00107">
    <property type="entry name" value="PROTEIN_KINASE_ATP"/>
    <property type="match status" value="1"/>
</dbReference>
<feature type="region of interest" description="Disordered" evidence="16">
    <location>
        <begin position="1"/>
        <end position="21"/>
    </location>
</feature>
<dbReference type="SUPFAM" id="SSF56112">
    <property type="entry name" value="Protein kinase-like (PK-like)"/>
    <property type="match status" value="1"/>
</dbReference>
<evidence type="ECO:0000256" key="1">
    <source>
        <dbReference type="ARBA" id="ARBA00001946"/>
    </source>
</evidence>
<evidence type="ECO:0000256" key="11">
    <source>
        <dbReference type="ARBA" id="ARBA00047559"/>
    </source>
</evidence>
<evidence type="ECO:0000256" key="13">
    <source>
        <dbReference type="PROSITE-ProRule" id="PRU00192"/>
    </source>
</evidence>
<protein>
    <recommendedName>
        <fullName evidence="3">mitogen-activated protein kinase kinase kinase</fullName>
        <ecNumber evidence="3">2.7.11.25</ecNumber>
    </recommendedName>
</protein>
<keyword evidence="7" id="KW-0677">Repeat</keyword>
<comment type="cofactor">
    <cofactor evidence="1">
        <name>Mg(2+)</name>
        <dbReference type="ChEBI" id="CHEBI:18420"/>
    </cofactor>
</comment>
<keyword evidence="4 13" id="KW-0728">SH3 domain</keyword>
<dbReference type="InterPro" id="IPR001245">
    <property type="entry name" value="Ser-Thr/Tyr_kinase_cat_dom"/>
</dbReference>
<dbReference type="SUPFAM" id="SSF50044">
    <property type="entry name" value="SH3-domain"/>
    <property type="match status" value="1"/>
</dbReference>
<dbReference type="Gene3D" id="2.30.30.40">
    <property type="entry name" value="SH3 Domains"/>
    <property type="match status" value="1"/>
</dbReference>
<dbReference type="GO" id="GO:0004706">
    <property type="term" value="F:JUN kinase kinase kinase activity"/>
    <property type="evidence" value="ECO:0007669"/>
    <property type="project" value="TreeGrafter"/>
</dbReference>
<dbReference type="FunFam" id="1.10.510.10:FF:000076">
    <property type="entry name" value="Mitogen-activated protein kinase kinase kinase"/>
    <property type="match status" value="1"/>
</dbReference>
<dbReference type="InterPro" id="IPR001452">
    <property type="entry name" value="SH3_domain"/>
</dbReference>
<keyword evidence="5" id="KW-0723">Serine/threonine-protein kinase</keyword>
<dbReference type="OrthoDB" id="339325at2759"/>
<dbReference type="PROSITE" id="PS00108">
    <property type="entry name" value="PROTEIN_KINASE_ST"/>
    <property type="match status" value="1"/>
</dbReference>
<name>A0A9X0D766_9CNID</name>
<keyword evidence="20" id="KW-1185">Reference proteome</keyword>
<accession>A0A9X0D766</accession>
<dbReference type="PRINTS" id="PR00109">
    <property type="entry name" value="TYRKINASE"/>
</dbReference>
<dbReference type="PANTHER" id="PTHR44329:SF293">
    <property type="entry name" value="MITOGEN-ACTIVATED PROTEIN KINASE KINASE KINASE"/>
    <property type="match status" value="1"/>
</dbReference>
<evidence type="ECO:0000256" key="16">
    <source>
        <dbReference type="SAM" id="MobiDB-lite"/>
    </source>
</evidence>
<dbReference type="InterPro" id="IPR036028">
    <property type="entry name" value="SH3-like_dom_sf"/>
</dbReference>
<evidence type="ECO:0000313" key="20">
    <source>
        <dbReference type="Proteomes" id="UP001163046"/>
    </source>
</evidence>
<dbReference type="InterPro" id="IPR017441">
    <property type="entry name" value="Protein_kinase_ATP_BS"/>
</dbReference>
<dbReference type="PRINTS" id="PR00452">
    <property type="entry name" value="SH3DOMAIN"/>
</dbReference>
<comment type="similarity">
    <text evidence="2">Belongs to the protein kinase superfamily. STE Ser/Thr protein kinase family. MAP kinase kinase kinase subfamily.</text>
</comment>
<dbReference type="InterPro" id="IPR011009">
    <property type="entry name" value="Kinase-like_dom_sf"/>
</dbReference>
<dbReference type="InterPro" id="IPR008271">
    <property type="entry name" value="Ser/Thr_kinase_AS"/>
</dbReference>
<evidence type="ECO:0000256" key="12">
    <source>
        <dbReference type="ARBA" id="ARBA00048329"/>
    </source>
</evidence>
<keyword evidence="8 14" id="KW-0547">Nucleotide-binding</keyword>
<dbReference type="SMART" id="SM00220">
    <property type="entry name" value="S_TKc"/>
    <property type="match status" value="1"/>
</dbReference>
<dbReference type="AlphaFoldDB" id="A0A9X0D766"/>